<keyword evidence="7" id="KW-0812">Transmembrane</keyword>
<evidence type="ECO:0000256" key="4">
    <source>
        <dbReference type="ARBA" id="ARBA00022475"/>
    </source>
</evidence>
<evidence type="ECO:0000256" key="7">
    <source>
        <dbReference type="ARBA" id="ARBA00022692"/>
    </source>
</evidence>
<feature type="coiled-coil region" evidence="22">
    <location>
        <begin position="32"/>
        <end position="59"/>
    </location>
</feature>
<feature type="domain" description="Histidine kinase" evidence="23">
    <location>
        <begin position="66"/>
        <end position="287"/>
    </location>
</feature>
<keyword evidence="5 21" id="KW-0597">Phosphoprotein</keyword>
<evidence type="ECO:0000256" key="8">
    <source>
        <dbReference type="ARBA" id="ARBA00022729"/>
    </source>
</evidence>
<dbReference type="SUPFAM" id="SSF55874">
    <property type="entry name" value="ATPase domain of HSP90 chaperone/DNA topoisomerase II/histidine kinase"/>
    <property type="match status" value="1"/>
</dbReference>
<dbReference type="InterPro" id="IPR003594">
    <property type="entry name" value="HATPase_dom"/>
</dbReference>
<name>A0A2W5FNF3_9BURK</name>
<gene>
    <name evidence="26" type="ORF">DI603_10765</name>
</gene>
<feature type="domain" description="HPt" evidence="25">
    <location>
        <begin position="619"/>
        <end position="712"/>
    </location>
</feature>
<evidence type="ECO:0000313" key="27">
    <source>
        <dbReference type="Proteomes" id="UP000249633"/>
    </source>
</evidence>
<dbReference type="InterPro" id="IPR008207">
    <property type="entry name" value="Sig_transdc_His_kin_Hpt_dom"/>
</dbReference>
<evidence type="ECO:0000256" key="17">
    <source>
        <dbReference type="ARBA" id="ARBA00064003"/>
    </source>
</evidence>
<evidence type="ECO:0000256" key="16">
    <source>
        <dbReference type="ARBA" id="ARBA00058004"/>
    </source>
</evidence>
<dbReference type="PANTHER" id="PTHR45339:SF1">
    <property type="entry name" value="HYBRID SIGNAL TRANSDUCTION HISTIDINE KINASE J"/>
    <property type="match status" value="1"/>
</dbReference>
<keyword evidence="6" id="KW-0808">Transferase</keyword>
<keyword evidence="9" id="KW-0547">Nucleotide-binding</keyword>
<keyword evidence="14" id="KW-0843">Virulence</keyword>
<evidence type="ECO:0000256" key="12">
    <source>
        <dbReference type="ARBA" id="ARBA00022989"/>
    </source>
</evidence>
<dbReference type="InterPro" id="IPR001789">
    <property type="entry name" value="Sig_transdc_resp-reg_receiver"/>
</dbReference>
<evidence type="ECO:0000256" key="9">
    <source>
        <dbReference type="ARBA" id="ARBA00022741"/>
    </source>
</evidence>
<dbReference type="InterPro" id="IPR004358">
    <property type="entry name" value="Sig_transdc_His_kin-like_C"/>
</dbReference>
<sequence>MPRGISLRCRLATRPHADEADAMRRLLMEPGRDELFALLQAQNQELAAANELAKAATRAKSDFLANMSHEIRTPMNAMLGMAHLALQTELDLRQRDYLNKIRGSGQHLLAIINDILDFSKIEAGRMDLEQVEFDLEAVLENLAMLVGERAEAKGLELLFEVDPAISFLLVGDPLRLGQVLINFTNNAVKFTEQGEVTVRVRCVEAGASDVQLRIEVVDTGIGMTAEQSRGLFRSFQQADSSVTRRFGGTGLGLAISRALAELMQGEVGVDSTPGVGSSFWCTVRLGRGRPKPDYRASAEAQTRRVLVVDDHEGTRHALAQVLQGMGFAVDLAAGGGEALQCIPRAAAAGSPYDAVLLDWRMPDVDGIEVRRRLLGQAAGRVPPCVLFTGYGREQVIREAELAGFSGVLIKPVSASLLFSTLTSLLGGQARPVEAAAPESSLPLRGLRVLLAEDNELNQQVATELLQSVGVAVHLANNGQEALQALEAGGHDLVLMDMQMPVMDGLSAARAWRQRELELGRPRLPILALTANAMTRDRQACLDAGMDDHLAKPLDPARLFESLQRWRSVVAASVVAEGIHMSEPQPAQASRAGEGVGLDLNRLREGGLEVDQALGRLMNKATLYASVVERFRQDRDGHLRGAQRALQAGDASAALRAAHTTRGVAGLLGATQLAGSAGQLEGALERGDDAAIALALSQGLELQQALIALLDAAAARPAASAAPRGGDPSSARAQLQAFRQLLASDDAQALILFDRERELLSQVLGGRAAAVEAAVRQFEFRRALDLMPGAEAGPE</sequence>
<dbReference type="InterPro" id="IPR036890">
    <property type="entry name" value="HATPase_C_sf"/>
</dbReference>
<dbReference type="EMBL" id="QFOD01000008">
    <property type="protein sequence ID" value="PZP32502.1"/>
    <property type="molecule type" value="Genomic_DNA"/>
</dbReference>
<dbReference type="Pfam" id="PF01627">
    <property type="entry name" value="Hpt"/>
    <property type="match status" value="1"/>
</dbReference>
<dbReference type="InterPro" id="IPR011006">
    <property type="entry name" value="CheY-like_superfamily"/>
</dbReference>
<dbReference type="FunFam" id="3.30.565.10:FF:000010">
    <property type="entry name" value="Sensor histidine kinase RcsC"/>
    <property type="match status" value="1"/>
</dbReference>
<dbReference type="SUPFAM" id="SSF47384">
    <property type="entry name" value="Homodimeric domain of signal transducing histidine kinase"/>
    <property type="match status" value="1"/>
</dbReference>
<dbReference type="PROSITE" id="PS50109">
    <property type="entry name" value="HIS_KIN"/>
    <property type="match status" value="1"/>
</dbReference>
<dbReference type="PROSITE" id="PS50894">
    <property type="entry name" value="HPT"/>
    <property type="match status" value="1"/>
</dbReference>
<comment type="catalytic activity">
    <reaction evidence="1">
        <text>ATP + protein L-histidine = ADP + protein N-phospho-L-histidine.</text>
        <dbReference type="EC" id="2.7.13.3"/>
    </reaction>
</comment>
<evidence type="ECO:0000256" key="20">
    <source>
        <dbReference type="PROSITE-ProRule" id="PRU00110"/>
    </source>
</evidence>
<dbReference type="InterPro" id="IPR005467">
    <property type="entry name" value="His_kinase_dom"/>
</dbReference>
<evidence type="ECO:0000256" key="5">
    <source>
        <dbReference type="ARBA" id="ARBA00022553"/>
    </source>
</evidence>
<dbReference type="Pfam" id="PF00072">
    <property type="entry name" value="Response_reg"/>
    <property type="match status" value="2"/>
</dbReference>
<dbReference type="SUPFAM" id="SSF47226">
    <property type="entry name" value="Histidine-containing phosphotransfer domain, HPT domain"/>
    <property type="match status" value="1"/>
</dbReference>
<evidence type="ECO:0000256" key="6">
    <source>
        <dbReference type="ARBA" id="ARBA00022679"/>
    </source>
</evidence>
<dbReference type="SMART" id="SM00387">
    <property type="entry name" value="HATPase_c"/>
    <property type="match status" value="1"/>
</dbReference>
<evidence type="ECO:0000256" key="10">
    <source>
        <dbReference type="ARBA" id="ARBA00022777"/>
    </source>
</evidence>
<dbReference type="PANTHER" id="PTHR45339">
    <property type="entry name" value="HYBRID SIGNAL TRANSDUCTION HISTIDINE KINASE J"/>
    <property type="match status" value="1"/>
</dbReference>
<evidence type="ECO:0000256" key="18">
    <source>
        <dbReference type="ARBA" id="ARBA00068150"/>
    </source>
</evidence>
<evidence type="ECO:0000259" key="24">
    <source>
        <dbReference type="PROSITE" id="PS50110"/>
    </source>
</evidence>
<reference evidence="26 27" key="1">
    <citation type="submission" date="2017-08" db="EMBL/GenBank/DDBJ databases">
        <title>Infants hospitalized years apart are colonized by the same room-sourced microbial strains.</title>
        <authorList>
            <person name="Brooks B."/>
            <person name="Olm M.R."/>
            <person name="Firek B.A."/>
            <person name="Baker R."/>
            <person name="Thomas B.C."/>
            <person name="Morowitz M.J."/>
            <person name="Banfield J.F."/>
        </authorList>
    </citation>
    <scope>NUCLEOTIDE SEQUENCE [LARGE SCALE GENOMIC DNA]</scope>
    <source>
        <strain evidence="26">S2_012_000_R2_81</strain>
    </source>
</reference>
<feature type="modified residue" description="4-aspartylphosphate" evidence="21">
    <location>
        <position position="358"/>
    </location>
</feature>
<evidence type="ECO:0000313" key="26">
    <source>
        <dbReference type="EMBL" id="PZP32502.1"/>
    </source>
</evidence>
<evidence type="ECO:0000256" key="14">
    <source>
        <dbReference type="ARBA" id="ARBA00023026"/>
    </source>
</evidence>
<dbReference type="SMART" id="SM00388">
    <property type="entry name" value="HisKA"/>
    <property type="match status" value="1"/>
</dbReference>
<dbReference type="SMART" id="SM00448">
    <property type="entry name" value="REC"/>
    <property type="match status" value="2"/>
</dbReference>
<evidence type="ECO:0000256" key="1">
    <source>
        <dbReference type="ARBA" id="ARBA00000085"/>
    </source>
</evidence>
<dbReference type="PROSITE" id="PS50110">
    <property type="entry name" value="RESPONSE_REGULATORY"/>
    <property type="match status" value="2"/>
</dbReference>
<dbReference type="SUPFAM" id="SSF52172">
    <property type="entry name" value="CheY-like"/>
    <property type="match status" value="2"/>
</dbReference>
<evidence type="ECO:0000259" key="23">
    <source>
        <dbReference type="PROSITE" id="PS50109"/>
    </source>
</evidence>
<dbReference type="Gene3D" id="3.40.50.2300">
    <property type="match status" value="2"/>
</dbReference>
<keyword evidence="11" id="KW-0067">ATP-binding</keyword>
<dbReference type="Gene3D" id="1.20.120.160">
    <property type="entry name" value="HPT domain"/>
    <property type="match status" value="1"/>
</dbReference>
<comment type="subcellular location">
    <subcellularLocation>
        <location evidence="2">Cell membrane</location>
        <topology evidence="2">Multi-pass membrane protein</topology>
    </subcellularLocation>
</comment>
<keyword evidence="4" id="KW-1003">Cell membrane</keyword>
<evidence type="ECO:0000256" key="3">
    <source>
        <dbReference type="ARBA" id="ARBA00012438"/>
    </source>
</evidence>
<dbReference type="InterPro" id="IPR003661">
    <property type="entry name" value="HisK_dim/P_dom"/>
</dbReference>
<feature type="modified residue" description="Phosphohistidine" evidence="20">
    <location>
        <position position="658"/>
    </location>
</feature>
<dbReference type="GO" id="GO:0005886">
    <property type="term" value="C:plasma membrane"/>
    <property type="evidence" value="ECO:0007669"/>
    <property type="project" value="UniProtKB-SubCell"/>
</dbReference>
<dbReference type="EC" id="2.7.13.3" evidence="3"/>
<organism evidence="26 27">
    <name type="scientific">Roseateles depolymerans</name>
    <dbReference type="NCBI Taxonomy" id="76731"/>
    <lineage>
        <taxon>Bacteria</taxon>
        <taxon>Pseudomonadati</taxon>
        <taxon>Pseudomonadota</taxon>
        <taxon>Betaproteobacteria</taxon>
        <taxon>Burkholderiales</taxon>
        <taxon>Sphaerotilaceae</taxon>
        <taxon>Roseateles</taxon>
    </lineage>
</organism>
<proteinExistence type="predicted"/>
<keyword evidence="10 26" id="KW-0418">Kinase</keyword>
<dbReference type="FunFam" id="1.10.287.130:FF:000002">
    <property type="entry name" value="Two-component osmosensing histidine kinase"/>
    <property type="match status" value="1"/>
</dbReference>
<evidence type="ECO:0000256" key="2">
    <source>
        <dbReference type="ARBA" id="ARBA00004651"/>
    </source>
</evidence>
<feature type="domain" description="Response regulatory" evidence="24">
    <location>
        <begin position="447"/>
        <end position="566"/>
    </location>
</feature>
<evidence type="ECO:0000256" key="21">
    <source>
        <dbReference type="PROSITE-ProRule" id="PRU00169"/>
    </source>
</evidence>
<dbReference type="PRINTS" id="PR00344">
    <property type="entry name" value="BCTRLSENSOR"/>
</dbReference>
<evidence type="ECO:0000256" key="22">
    <source>
        <dbReference type="SAM" id="Coils"/>
    </source>
</evidence>
<accession>A0A2W5FNF3</accession>
<dbReference type="Gene3D" id="3.30.565.10">
    <property type="entry name" value="Histidine kinase-like ATPase, C-terminal domain"/>
    <property type="match status" value="1"/>
</dbReference>
<dbReference type="AlphaFoldDB" id="A0A2W5FNF3"/>
<evidence type="ECO:0000256" key="15">
    <source>
        <dbReference type="ARBA" id="ARBA00023136"/>
    </source>
</evidence>
<evidence type="ECO:0000256" key="11">
    <source>
        <dbReference type="ARBA" id="ARBA00022840"/>
    </source>
</evidence>
<dbReference type="GO" id="GO:0005524">
    <property type="term" value="F:ATP binding"/>
    <property type="evidence" value="ECO:0007669"/>
    <property type="project" value="UniProtKB-KW"/>
</dbReference>
<dbReference type="Pfam" id="PF02518">
    <property type="entry name" value="HATPase_c"/>
    <property type="match status" value="1"/>
</dbReference>
<comment type="caution">
    <text evidence="26">The sequence shown here is derived from an EMBL/GenBank/DDBJ whole genome shotgun (WGS) entry which is preliminary data.</text>
</comment>
<feature type="domain" description="Response regulatory" evidence="24">
    <location>
        <begin position="304"/>
        <end position="425"/>
    </location>
</feature>
<comment type="function">
    <text evidence="16">Member of the two-component regulatory system BvgS/BvgA. Phosphorylates BvgA via a four-step phosphorelay in response to environmental signals.</text>
</comment>
<dbReference type="CDD" id="cd17546">
    <property type="entry name" value="REC_hyHK_CKI1_RcsC-like"/>
    <property type="match status" value="2"/>
</dbReference>
<evidence type="ECO:0000256" key="19">
    <source>
        <dbReference type="ARBA" id="ARBA00070152"/>
    </source>
</evidence>
<evidence type="ECO:0000256" key="13">
    <source>
        <dbReference type="ARBA" id="ARBA00023012"/>
    </source>
</evidence>
<keyword evidence="12" id="KW-1133">Transmembrane helix</keyword>
<dbReference type="Pfam" id="PF00512">
    <property type="entry name" value="HisKA"/>
    <property type="match status" value="1"/>
</dbReference>
<evidence type="ECO:0000259" key="25">
    <source>
        <dbReference type="PROSITE" id="PS50894"/>
    </source>
</evidence>
<dbReference type="GO" id="GO:0000155">
    <property type="term" value="F:phosphorelay sensor kinase activity"/>
    <property type="evidence" value="ECO:0007669"/>
    <property type="project" value="InterPro"/>
</dbReference>
<dbReference type="InterPro" id="IPR036641">
    <property type="entry name" value="HPT_dom_sf"/>
</dbReference>
<comment type="subunit">
    <text evidence="17">At low DSF concentrations, interacts with RpfF.</text>
</comment>
<dbReference type="Gene3D" id="1.10.287.130">
    <property type="match status" value="1"/>
</dbReference>
<dbReference type="InterPro" id="IPR036097">
    <property type="entry name" value="HisK_dim/P_sf"/>
</dbReference>
<keyword evidence="22" id="KW-0175">Coiled coil</keyword>
<feature type="modified residue" description="4-aspartylphosphate" evidence="21">
    <location>
        <position position="496"/>
    </location>
</feature>
<dbReference type="Proteomes" id="UP000249633">
    <property type="component" value="Unassembled WGS sequence"/>
</dbReference>
<protein>
    <recommendedName>
        <fullName evidence="18">Sensory/regulatory protein RpfC</fullName>
        <ecNumber evidence="3">2.7.13.3</ecNumber>
    </recommendedName>
    <alternativeName>
        <fullName evidence="19">Virulence sensor protein BvgS</fullName>
    </alternativeName>
</protein>
<dbReference type="CDD" id="cd16922">
    <property type="entry name" value="HATPase_EvgS-ArcB-TorS-like"/>
    <property type="match status" value="1"/>
</dbReference>
<dbReference type="CDD" id="cd00082">
    <property type="entry name" value="HisKA"/>
    <property type="match status" value="1"/>
</dbReference>
<keyword evidence="8" id="KW-0732">Signal</keyword>
<keyword evidence="15" id="KW-0472">Membrane</keyword>
<keyword evidence="13" id="KW-0902">Two-component regulatory system</keyword>